<name>X0ZZV7_9ZZZZ</name>
<proteinExistence type="predicted"/>
<organism evidence="1">
    <name type="scientific">marine sediment metagenome</name>
    <dbReference type="NCBI Taxonomy" id="412755"/>
    <lineage>
        <taxon>unclassified sequences</taxon>
        <taxon>metagenomes</taxon>
        <taxon>ecological metagenomes</taxon>
    </lineage>
</organism>
<reference evidence="1" key="1">
    <citation type="journal article" date="2014" name="Front. Microbiol.">
        <title>High frequency of phylogenetically diverse reductive dehalogenase-homologous genes in deep subseafloor sedimentary metagenomes.</title>
        <authorList>
            <person name="Kawai M."/>
            <person name="Futagami T."/>
            <person name="Toyoda A."/>
            <person name="Takaki Y."/>
            <person name="Nishi S."/>
            <person name="Hori S."/>
            <person name="Arai W."/>
            <person name="Tsubouchi T."/>
            <person name="Morono Y."/>
            <person name="Uchiyama I."/>
            <person name="Ito T."/>
            <person name="Fujiyama A."/>
            <person name="Inagaki F."/>
            <person name="Takami H."/>
        </authorList>
    </citation>
    <scope>NUCLEOTIDE SEQUENCE</scope>
    <source>
        <strain evidence="1">Expedition CK06-06</strain>
    </source>
</reference>
<comment type="caution">
    <text evidence="1">The sequence shown here is derived from an EMBL/GenBank/DDBJ whole genome shotgun (WGS) entry which is preliminary data.</text>
</comment>
<gene>
    <name evidence="1" type="ORF">S01H4_28918</name>
</gene>
<evidence type="ECO:0000313" key="1">
    <source>
        <dbReference type="EMBL" id="GAG75410.1"/>
    </source>
</evidence>
<feature type="non-terminal residue" evidence="1">
    <location>
        <position position="142"/>
    </location>
</feature>
<feature type="non-terminal residue" evidence="1">
    <location>
        <position position="1"/>
    </location>
</feature>
<protein>
    <submittedName>
        <fullName evidence="1">Uncharacterized protein</fullName>
    </submittedName>
</protein>
<dbReference type="AlphaFoldDB" id="X0ZZV7"/>
<dbReference type="EMBL" id="BART01014542">
    <property type="protein sequence ID" value="GAG75410.1"/>
    <property type="molecule type" value="Genomic_DNA"/>
</dbReference>
<sequence length="142" mass="16357">FGLDKKKVDEEALFDIEGAENQVKRYQALKDKKDLAVFKKDIKPLPETSASKLARARNLKAFGAELKAKYKGKDVELMNENQKRLLAKDLVVMEEKIVNNVENEAVRGAIRFFNKYAKTDYMYVWKTTPGKYYGTNEKAEKV</sequence>
<accession>X0ZZV7</accession>